<sequence length="219" mass="23212">MVGRALAAAATTIGLTVAVTGCGSNVIGADGPQPGLAAQVEDSEITLDELDQVTDGLCTIQEADPQAIGTSRAYARSQILQAWVRSLVSAAYAEEHDLDVPTPDARLEQAPGWEDVDEEDQDALRDYVDAFSYSESVLSEAEGERPDPADYDIVINPRFDVELDGEEFVPAEEQLSVPVSDEAAGSDEPPSAEALQDLTDDELCGKRPDPQPAAPIPMG</sequence>
<organism evidence="2 3">
    <name type="scientific">Nocardioides antri</name>
    <dbReference type="NCBI Taxonomy" id="2607659"/>
    <lineage>
        <taxon>Bacteria</taxon>
        <taxon>Bacillati</taxon>
        <taxon>Actinomycetota</taxon>
        <taxon>Actinomycetes</taxon>
        <taxon>Propionibacteriales</taxon>
        <taxon>Nocardioidaceae</taxon>
        <taxon>Nocardioides</taxon>
    </lineage>
</organism>
<feature type="compositionally biased region" description="Pro residues" evidence="1">
    <location>
        <begin position="210"/>
        <end position="219"/>
    </location>
</feature>
<reference evidence="2 3" key="2">
    <citation type="submission" date="2019-09" db="EMBL/GenBank/DDBJ databases">
        <authorList>
            <person name="Jin C."/>
        </authorList>
    </citation>
    <scope>NUCLEOTIDE SEQUENCE [LARGE SCALE GENOMIC DNA]</scope>
    <source>
        <strain evidence="2 3">BN140041</strain>
    </source>
</reference>
<evidence type="ECO:0000313" key="2">
    <source>
        <dbReference type="EMBL" id="KAA1424338.1"/>
    </source>
</evidence>
<dbReference type="AlphaFoldDB" id="A0A5B1LW08"/>
<name>A0A5B1LW08_9ACTN</name>
<evidence type="ECO:0000256" key="1">
    <source>
        <dbReference type="SAM" id="MobiDB-lite"/>
    </source>
</evidence>
<proteinExistence type="predicted"/>
<accession>A0A5B1LW08</accession>
<feature type="region of interest" description="Disordered" evidence="1">
    <location>
        <begin position="172"/>
        <end position="219"/>
    </location>
</feature>
<protein>
    <submittedName>
        <fullName evidence="2">Uncharacterized protein</fullName>
    </submittedName>
</protein>
<reference evidence="2 3" key="1">
    <citation type="submission" date="2019-09" db="EMBL/GenBank/DDBJ databases">
        <title>Nocardioides panacisoli sp. nov., isolated from the soil of a ginseng field.</title>
        <authorList>
            <person name="Cho C."/>
        </authorList>
    </citation>
    <scope>NUCLEOTIDE SEQUENCE [LARGE SCALE GENOMIC DNA]</scope>
    <source>
        <strain evidence="2 3">BN140041</strain>
    </source>
</reference>
<dbReference type="Proteomes" id="UP000324351">
    <property type="component" value="Unassembled WGS sequence"/>
</dbReference>
<dbReference type="RefSeq" id="WP_149752069.1">
    <property type="nucleotide sequence ID" value="NZ_VUJW01000012.1"/>
</dbReference>
<keyword evidence="3" id="KW-1185">Reference proteome</keyword>
<dbReference type="PROSITE" id="PS51257">
    <property type="entry name" value="PROKAR_LIPOPROTEIN"/>
    <property type="match status" value="1"/>
</dbReference>
<gene>
    <name evidence="2" type="ORF">F0U47_19080</name>
</gene>
<evidence type="ECO:0000313" key="3">
    <source>
        <dbReference type="Proteomes" id="UP000324351"/>
    </source>
</evidence>
<comment type="caution">
    <text evidence="2">The sequence shown here is derived from an EMBL/GenBank/DDBJ whole genome shotgun (WGS) entry which is preliminary data.</text>
</comment>
<dbReference type="EMBL" id="VUJW01000012">
    <property type="protein sequence ID" value="KAA1424338.1"/>
    <property type="molecule type" value="Genomic_DNA"/>
</dbReference>